<name>A0A4T2BWI8_9MICO</name>
<dbReference type="Proteomes" id="UP000306192">
    <property type="component" value="Unassembled WGS sequence"/>
</dbReference>
<evidence type="ECO:0000313" key="1">
    <source>
        <dbReference type="EMBL" id="TIH36135.1"/>
    </source>
</evidence>
<gene>
    <name evidence="1" type="ORF">D4765_10115</name>
</gene>
<proteinExistence type="predicted"/>
<comment type="caution">
    <text evidence="1">The sequence shown here is derived from an EMBL/GenBank/DDBJ whole genome shotgun (WGS) entry which is preliminary data.</text>
</comment>
<accession>A0A4T2BWI8</accession>
<keyword evidence="2" id="KW-1185">Reference proteome</keyword>
<sequence>MLPSNFERAFDPSNKYFPEVRVPILPSIVKLVGADPLNLDLAEGSLESPELGRDPEGSARSRLQLLTFVVLAVVPALGRGLKMGAAAVTGAPSLALVALAFMAHFAGADVPAVVFPLPSTRGSVPFAVVDDAAGW</sequence>
<dbReference type="AlphaFoldDB" id="A0A4T2BWI8"/>
<protein>
    <submittedName>
        <fullName evidence="1">Uncharacterized protein</fullName>
    </submittedName>
</protein>
<organism evidence="1 2">
    <name type="scientific">Subtercola vilae</name>
    <dbReference type="NCBI Taxonomy" id="2056433"/>
    <lineage>
        <taxon>Bacteria</taxon>
        <taxon>Bacillati</taxon>
        <taxon>Actinomycetota</taxon>
        <taxon>Actinomycetes</taxon>
        <taxon>Micrococcales</taxon>
        <taxon>Microbacteriaceae</taxon>
        <taxon>Subtercola</taxon>
    </lineage>
</organism>
<reference evidence="1 2" key="1">
    <citation type="journal article" date="2019" name="Microorganisms">
        <title>Systematic Affiliation and Genome Analysis of Subtercola vilae DB165(T) with Particular Emphasis on Cold Adaptation of an Isolate from a High-Altitude Cold Volcano Lake.</title>
        <authorList>
            <person name="Villalobos A.S."/>
            <person name="Wiese J."/>
            <person name="Imhoff J.F."/>
            <person name="Dorador C."/>
            <person name="Keller A."/>
            <person name="Hentschel U."/>
        </authorList>
    </citation>
    <scope>NUCLEOTIDE SEQUENCE [LARGE SCALE GENOMIC DNA]</scope>
    <source>
        <strain evidence="1 2">DB165</strain>
    </source>
</reference>
<dbReference type="EMBL" id="QYRT01000017">
    <property type="protein sequence ID" value="TIH36135.1"/>
    <property type="molecule type" value="Genomic_DNA"/>
</dbReference>
<evidence type="ECO:0000313" key="2">
    <source>
        <dbReference type="Proteomes" id="UP000306192"/>
    </source>
</evidence>